<gene>
    <name evidence="1" type="ORF">MET9862_02879</name>
</gene>
<dbReference type="EMBL" id="CABFPH010000038">
    <property type="protein sequence ID" value="VUD72284.1"/>
    <property type="molecule type" value="Genomic_DNA"/>
</dbReference>
<dbReference type="RefSeq" id="WP_142583617.1">
    <property type="nucleotide sequence ID" value="NZ_CABFPH010000038.1"/>
</dbReference>
<dbReference type="InterPro" id="IPR045738">
    <property type="entry name" value="DUF6088"/>
</dbReference>
<keyword evidence="2" id="KW-1185">Reference proteome</keyword>
<dbReference type="Proteomes" id="UP000410984">
    <property type="component" value="Unassembled WGS sequence"/>
</dbReference>
<evidence type="ECO:0000313" key="1">
    <source>
        <dbReference type="EMBL" id="VUD72284.1"/>
    </source>
</evidence>
<proteinExistence type="predicted"/>
<dbReference type="AlphaFoldDB" id="A0A509EFB3"/>
<reference evidence="1 2" key="1">
    <citation type="submission" date="2019-06" db="EMBL/GenBank/DDBJ databases">
        <authorList>
            <person name="Rodrigo-Torres L."/>
            <person name="Arahal R. D."/>
            <person name="Lucena T."/>
        </authorList>
    </citation>
    <scope>NUCLEOTIDE SEQUENCE [LARGE SCALE GENOMIC DNA]</scope>
    <source>
        <strain evidence="1 2">SB0023/3</strain>
    </source>
</reference>
<name>A0A509EFB3_9HYPH</name>
<evidence type="ECO:0000313" key="2">
    <source>
        <dbReference type="Proteomes" id="UP000410984"/>
    </source>
</evidence>
<protein>
    <recommendedName>
        <fullName evidence="3">Type IV toxin-antitoxin system AbiEi family antitoxin domain-containing protein</fullName>
    </recommendedName>
</protein>
<accession>A0A509EFB3</accession>
<sequence>MKPLSHSVRAALRRKREGSVITAESLSKLGTRSAIDQTLSRLAAKGEIMRIARGAYVVPRKGEFGSFPPSAERVVRSMAKRMRKPIVPDGGVAANRFGLTTQQPIRRVYLTSGRSSSLALGSNPVELRHVPKWQTVLPGEPAGEAVRAMAYLGKEQAKEAASRLKERLEPSQWEKLNRIAPKLPKWVGSAIAEVELRG</sequence>
<dbReference type="Pfam" id="PF19570">
    <property type="entry name" value="DUF6088"/>
    <property type="match status" value="1"/>
</dbReference>
<organism evidence="1 2">
    <name type="scientific">Methylobacterium symbioticum</name>
    <dbReference type="NCBI Taxonomy" id="2584084"/>
    <lineage>
        <taxon>Bacteria</taxon>
        <taxon>Pseudomonadati</taxon>
        <taxon>Pseudomonadota</taxon>
        <taxon>Alphaproteobacteria</taxon>
        <taxon>Hyphomicrobiales</taxon>
        <taxon>Methylobacteriaceae</taxon>
        <taxon>Methylobacterium</taxon>
    </lineage>
</organism>
<dbReference type="OrthoDB" id="583588at2"/>
<evidence type="ECO:0008006" key="3">
    <source>
        <dbReference type="Google" id="ProtNLM"/>
    </source>
</evidence>